<keyword evidence="1" id="KW-1003">Cell membrane</keyword>
<name>A0A1G1XT75_9BACT</name>
<dbReference type="InterPro" id="IPR002696">
    <property type="entry name" value="Membr_insert_effic_factor_YidD"/>
</dbReference>
<comment type="function">
    <text evidence="1">Could be involved in insertion of integral membrane proteins into the membrane.</text>
</comment>
<organism evidence="2 3">
    <name type="scientific">Candidatus Buchananbacteria bacterium RIFCSPHIGHO2_01_FULL_39_8</name>
    <dbReference type="NCBI Taxonomy" id="1797533"/>
    <lineage>
        <taxon>Bacteria</taxon>
        <taxon>Candidatus Buchananiibacteriota</taxon>
    </lineage>
</organism>
<dbReference type="Proteomes" id="UP000176241">
    <property type="component" value="Unassembled WGS sequence"/>
</dbReference>
<comment type="similarity">
    <text evidence="1">Belongs to the UPF0161 family.</text>
</comment>
<reference evidence="2 3" key="1">
    <citation type="journal article" date="2016" name="Nat. Commun.">
        <title>Thousands of microbial genomes shed light on interconnected biogeochemical processes in an aquifer system.</title>
        <authorList>
            <person name="Anantharaman K."/>
            <person name="Brown C.T."/>
            <person name="Hug L.A."/>
            <person name="Sharon I."/>
            <person name="Castelle C.J."/>
            <person name="Probst A.J."/>
            <person name="Thomas B.C."/>
            <person name="Singh A."/>
            <person name="Wilkins M.J."/>
            <person name="Karaoz U."/>
            <person name="Brodie E.L."/>
            <person name="Williams K.H."/>
            <person name="Hubbard S.S."/>
            <person name="Banfield J.F."/>
        </authorList>
    </citation>
    <scope>NUCLEOTIDE SEQUENCE [LARGE SCALE GENOMIC DNA]</scope>
</reference>
<dbReference type="Pfam" id="PF01809">
    <property type="entry name" value="YidD"/>
    <property type="match status" value="1"/>
</dbReference>
<dbReference type="STRING" id="1797533.A2731_02655"/>
<dbReference type="GO" id="GO:0005886">
    <property type="term" value="C:plasma membrane"/>
    <property type="evidence" value="ECO:0007669"/>
    <property type="project" value="UniProtKB-SubCell"/>
</dbReference>
<comment type="caution">
    <text evidence="2">The sequence shown here is derived from an EMBL/GenBank/DDBJ whole genome shotgun (WGS) entry which is preliminary data.</text>
</comment>
<dbReference type="NCBIfam" id="TIGR00278">
    <property type="entry name" value="membrane protein insertion efficiency factor YidD"/>
    <property type="match status" value="1"/>
</dbReference>
<evidence type="ECO:0000313" key="3">
    <source>
        <dbReference type="Proteomes" id="UP000176241"/>
    </source>
</evidence>
<dbReference type="PANTHER" id="PTHR33383:SF1">
    <property type="entry name" value="MEMBRANE PROTEIN INSERTION EFFICIENCY FACTOR-RELATED"/>
    <property type="match status" value="1"/>
</dbReference>
<accession>A0A1G1XT75</accession>
<dbReference type="HAMAP" id="MF_00386">
    <property type="entry name" value="UPF0161_YidD"/>
    <property type="match status" value="1"/>
</dbReference>
<protein>
    <recommendedName>
        <fullName evidence="1">Putative membrane protein insertion efficiency factor</fullName>
    </recommendedName>
</protein>
<proteinExistence type="inferred from homology"/>
<dbReference type="EMBL" id="MHIC01000051">
    <property type="protein sequence ID" value="OGY43295.1"/>
    <property type="molecule type" value="Genomic_DNA"/>
</dbReference>
<gene>
    <name evidence="2" type="ORF">A2731_02655</name>
</gene>
<dbReference type="SMART" id="SM01234">
    <property type="entry name" value="Haemolytic"/>
    <property type="match status" value="1"/>
</dbReference>
<keyword evidence="1" id="KW-0472">Membrane</keyword>
<comment type="subcellular location">
    <subcellularLocation>
        <location evidence="1">Cell membrane</location>
        <topology evidence="1">Peripheral membrane protein</topology>
        <orientation evidence="1">Cytoplasmic side</orientation>
    </subcellularLocation>
</comment>
<dbReference type="AlphaFoldDB" id="A0A1G1XT75"/>
<evidence type="ECO:0000313" key="2">
    <source>
        <dbReference type="EMBL" id="OGY43295.1"/>
    </source>
</evidence>
<evidence type="ECO:0000256" key="1">
    <source>
        <dbReference type="HAMAP-Rule" id="MF_00386"/>
    </source>
</evidence>
<dbReference type="PANTHER" id="PTHR33383">
    <property type="entry name" value="MEMBRANE PROTEIN INSERTION EFFICIENCY FACTOR-RELATED"/>
    <property type="match status" value="1"/>
</dbReference>
<sequence>MNYFTLEVRSLVLKSIRLYQKTLSFDYGIFKFLFPNGFCRFHPTCSEYGYQAIEKYGVIKGGLKALWRVLRCNPFSKGGYDPLV</sequence>